<proteinExistence type="predicted"/>
<dbReference type="Gene3D" id="3.30.70.370">
    <property type="match status" value="1"/>
</dbReference>
<dbReference type="InterPro" id="IPR019760">
    <property type="entry name" value="DNA-dir_DNA_pol_A_CS"/>
</dbReference>
<dbReference type="FunFam" id="1.20.1060.10:FF:000003">
    <property type="entry name" value="Helicase and polymerase-containing protein TEBICHI"/>
    <property type="match status" value="1"/>
</dbReference>
<dbReference type="KEGG" id="ddi:DDB_G0277751"/>
<organism evidence="7 8">
    <name type="scientific">Dictyostelium discoideum</name>
    <name type="common">Social amoeba</name>
    <dbReference type="NCBI Taxonomy" id="44689"/>
    <lineage>
        <taxon>Eukaryota</taxon>
        <taxon>Amoebozoa</taxon>
        <taxon>Evosea</taxon>
        <taxon>Eumycetozoa</taxon>
        <taxon>Dictyostelia</taxon>
        <taxon>Dictyosteliales</taxon>
        <taxon>Dictyosteliaceae</taxon>
        <taxon>Dictyostelium</taxon>
    </lineage>
</organism>
<dbReference type="PROSITE" id="PS00447">
    <property type="entry name" value="DNA_POLYMERASE_A"/>
    <property type="match status" value="1"/>
</dbReference>
<dbReference type="Gene3D" id="1.10.150.20">
    <property type="entry name" value="5' to 3' exonuclease, C-terminal subdomain"/>
    <property type="match status" value="1"/>
</dbReference>
<dbReference type="PANTHER" id="PTHR10133">
    <property type="entry name" value="DNA POLYMERASE I"/>
    <property type="match status" value="1"/>
</dbReference>
<keyword evidence="3" id="KW-0548">Nucleotidyltransferase</keyword>
<keyword evidence="2" id="KW-0808">Transferase</keyword>
<dbReference type="GeneID" id="8621198"/>
<dbReference type="EMBL" id="AAFI02000022">
    <property type="protein sequence ID" value="EAL68549.1"/>
    <property type="molecule type" value="Genomic_DNA"/>
</dbReference>
<accession>Q86KS9</accession>
<dbReference type="Proteomes" id="UP000002195">
    <property type="component" value="Unassembled WGS sequence"/>
</dbReference>
<dbReference type="Gene3D" id="1.20.1060.10">
    <property type="entry name" value="Taq DNA Polymerase, Chain T, domain 4"/>
    <property type="match status" value="1"/>
</dbReference>
<dbReference type="CDD" id="cd08638">
    <property type="entry name" value="DNA_pol_A_theta"/>
    <property type="match status" value="1"/>
</dbReference>
<dbReference type="OMA" id="PIFAMME"/>
<evidence type="ECO:0000313" key="8">
    <source>
        <dbReference type="Proteomes" id="UP000002195"/>
    </source>
</evidence>
<dbReference type="InterPro" id="IPR002298">
    <property type="entry name" value="DNA_polymerase_A"/>
</dbReference>
<dbReference type="SMR" id="Q86KS9"/>
<evidence type="ECO:0000313" key="7">
    <source>
        <dbReference type="EMBL" id="EAL68549.1"/>
    </source>
</evidence>
<evidence type="ECO:0000259" key="6">
    <source>
        <dbReference type="SMART" id="SM00482"/>
    </source>
</evidence>
<keyword evidence="8" id="KW-1185">Reference proteome</keyword>
<accession>Q54Z66</accession>
<dbReference type="STRING" id="44689.Q86KS9"/>
<dbReference type="GO" id="GO:0003887">
    <property type="term" value="F:DNA-directed DNA polymerase activity"/>
    <property type="evidence" value="ECO:0007669"/>
    <property type="project" value="UniProtKB-KW"/>
</dbReference>
<dbReference type="PANTHER" id="PTHR10133:SF62">
    <property type="entry name" value="DNA POLYMERASE THETA"/>
    <property type="match status" value="1"/>
</dbReference>
<dbReference type="HOGENOM" id="CLU_004675_2_1_1"/>
<dbReference type="AlphaFoldDB" id="Q86KS9"/>
<comment type="catalytic activity">
    <reaction evidence="5">
        <text>DNA(n) + a 2'-deoxyribonucleoside 5'-triphosphate = DNA(n+1) + diphosphate</text>
        <dbReference type="Rhea" id="RHEA:22508"/>
        <dbReference type="Rhea" id="RHEA-COMP:17339"/>
        <dbReference type="Rhea" id="RHEA-COMP:17340"/>
        <dbReference type="ChEBI" id="CHEBI:33019"/>
        <dbReference type="ChEBI" id="CHEBI:61560"/>
        <dbReference type="ChEBI" id="CHEBI:173112"/>
        <dbReference type="EC" id="2.7.7.7"/>
    </reaction>
</comment>
<protein>
    <recommendedName>
        <fullName evidence="1">DNA-directed DNA polymerase</fullName>
        <ecNumber evidence="1">2.7.7.7</ecNumber>
    </recommendedName>
</protein>
<dbReference type="SMART" id="SM00482">
    <property type="entry name" value="POLAc"/>
    <property type="match status" value="1"/>
</dbReference>
<evidence type="ECO:0000256" key="2">
    <source>
        <dbReference type="ARBA" id="ARBA00022679"/>
    </source>
</evidence>
<dbReference type="EC" id="2.7.7.7" evidence="1"/>
<gene>
    <name evidence="7" type="ORF">DDB_G0277751</name>
</gene>
<sequence length="516" mass="59092">MRQLLSTLFIQSAENQSLFIFSEIEMKILPIFAMMEFVGIGFNEKICESGREKVQNKINYLEYKAKVLLPGKVFSLSSTEDISQLLFQDLKIPVPEIAKANQQYNGNKGGGGCGGGVRRQNYSTKGAVLEHISHHHPLPGLIIEIRKLTHHITHYVDILGKYEYHSDRFNMRRIYSTIQQTVVPTGRISMAFPNLQNISHPIEFRVAPSETDLQSQDSIKSFQDEIHTFDYTNDQNFKNLLEIESRCSFTKVSLRNSFTCANGYVLLSADYSQLELRILTHYSKDPNLIEMFNYSRELDVFKCIAHQLSGVDYEKVSDEERNFAKHLVYGILYGMGINSIASELKVDKEKAKVQLERFKNTYRTLIDFLESIEDRVFIDAYIKTLFGRIRNFSAIHDPKTLPKDIGKIKRGARNSVPQGTAADITKLAMINIQSQFDQLSINVHMVLQLHDELLFEVPLTDIDQSAKIIKESMENVVKLNVPLPIKMSIGTNWGSLESFNFNFTYSQQPKNKYPNN</sequence>
<dbReference type="PaxDb" id="44689-DDB0169382"/>
<feature type="domain" description="DNA-directed DNA polymerase family A palm" evidence="6">
    <location>
        <begin position="253"/>
        <end position="461"/>
    </location>
</feature>
<evidence type="ECO:0000256" key="1">
    <source>
        <dbReference type="ARBA" id="ARBA00012417"/>
    </source>
</evidence>
<dbReference type="SUPFAM" id="SSF56672">
    <property type="entry name" value="DNA/RNA polymerases"/>
    <property type="match status" value="1"/>
</dbReference>
<dbReference type="InParanoid" id="Q86KS9"/>
<reference evidence="7 8" key="1">
    <citation type="journal article" date="2005" name="Nature">
        <title>The genome of the social amoeba Dictyostelium discoideum.</title>
        <authorList>
            <consortium name="The Dictyostelium discoideum Sequencing Consortium"/>
            <person name="Eichinger L."/>
            <person name="Pachebat J.A."/>
            <person name="Glockner G."/>
            <person name="Rajandream M.A."/>
            <person name="Sucgang R."/>
            <person name="Berriman M."/>
            <person name="Song J."/>
            <person name="Olsen R."/>
            <person name="Szafranski K."/>
            <person name="Xu Q."/>
            <person name="Tunggal B."/>
            <person name="Kummerfeld S."/>
            <person name="Madera M."/>
            <person name="Konfortov B.A."/>
            <person name="Rivero F."/>
            <person name="Bankier A.T."/>
            <person name="Lehmann R."/>
            <person name="Hamlin N."/>
            <person name="Davies R."/>
            <person name="Gaudet P."/>
            <person name="Fey P."/>
            <person name="Pilcher K."/>
            <person name="Chen G."/>
            <person name="Saunders D."/>
            <person name="Sodergren E."/>
            <person name="Davis P."/>
            <person name="Kerhornou A."/>
            <person name="Nie X."/>
            <person name="Hall N."/>
            <person name="Anjard C."/>
            <person name="Hemphill L."/>
            <person name="Bason N."/>
            <person name="Farbrother P."/>
            <person name="Desany B."/>
            <person name="Just E."/>
            <person name="Morio T."/>
            <person name="Rost R."/>
            <person name="Churcher C."/>
            <person name="Cooper J."/>
            <person name="Haydock S."/>
            <person name="van Driessche N."/>
            <person name="Cronin A."/>
            <person name="Goodhead I."/>
            <person name="Muzny D."/>
            <person name="Mourier T."/>
            <person name="Pain A."/>
            <person name="Lu M."/>
            <person name="Harper D."/>
            <person name="Lindsay R."/>
            <person name="Hauser H."/>
            <person name="James K."/>
            <person name="Quiles M."/>
            <person name="Madan Babu M."/>
            <person name="Saito T."/>
            <person name="Buchrieser C."/>
            <person name="Wardroper A."/>
            <person name="Felder M."/>
            <person name="Thangavelu M."/>
            <person name="Johnson D."/>
            <person name="Knights A."/>
            <person name="Loulseged H."/>
            <person name="Mungall K."/>
            <person name="Oliver K."/>
            <person name="Price C."/>
            <person name="Quail M.A."/>
            <person name="Urushihara H."/>
            <person name="Hernandez J."/>
            <person name="Rabbinowitsch E."/>
            <person name="Steffen D."/>
            <person name="Sanders M."/>
            <person name="Ma J."/>
            <person name="Kohara Y."/>
            <person name="Sharp S."/>
            <person name="Simmonds M."/>
            <person name="Spiegler S."/>
            <person name="Tivey A."/>
            <person name="Sugano S."/>
            <person name="White B."/>
            <person name="Walker D."/>
            <person name="Woodward J."/>
            <person name="Winckler T."/>
            <person name="Tanaka Y."/>
            <person name="Shaulsky G."/>
            <person name="Schleicher M."/>
            <person name="Weinstock G."/>
            <person name="Rosenthal A."/>
            <person name="Cox E.C."/>
            <person name="Chisholm R.L."/>
            <person name="Gibbs R."/>
            <person name="Loomis W.F."/>
            <person name="Platzer M."/>
            <person name="Kay R.R."/>
            <person name="Williams J."/>
            <person name="Dear P.H."/>
            <person name="Noegel A.A."/>
            <person name="Barrell B."/>
            <person name="Kuspa A."/>
        </authorList>
    </citation>
    <scope>NUCLEOTIDE SEQUENCE [LARGE SCALE GENOMIC DNA]</scope>
    <source>
        <strain evidence="7 8">AX4</strain>
    </source>
</reference>
<dbReference type="GO" id="GO:0006261">
    <property type="term" value="P:DNA-templated DNA replication"/>
    <property type="evidence" value="ECO:0007669"/>
    <property type="project" value="InterPro"/>
</dbReference>
<name>Q86KS9_DICDI</name>
<dbReference type="RefSeq" id="XP_642487.1">
    <property type="nucleotide sequence ID" value="XM_637395.1"/>
</dbReference>
<dbReference type="InterPro" id="IPR001098">
    <property type="entry name" value="DNA-dir_DNA_pol_A_palm_dom"/>
</dbReference>
<keyword evidence="4" id="KW-0239">DNA-directed DNA polymerase</keyword>
<dbReference type="VEuPathDB" id="AmoebaDB:DDB_G0277751"/>
<comment type="caution">
    <text evidence="7">The sequence shown here is derived from an EMBL/GenBank/DDBJ whole genome shotgun (WGS) entry which is preliminary data.</text>
</comment>
<dbReference type="eggNOG" id="KOG0950">
    <property type="taxonomic scope" value="Eukaryota"/>
</dbReference>
<evidence type="ECO:0000256" key="4">
    <source>
        <dbReference type="ARBA" id="ARBA00022932"/>
    </source>
</evidence>
<evidence type="ECO:0000256" key="3">
    <source>
        <dbReference type="ARBA" id="ARBA00022695"/>
    </source>
</evidence>
<dbReference type="InterPro" id="IPR043502">
    <property type="entry name" value="DNA/RNA_pol_sf"/>
</dbReference>
<dbReference type="GO" id="GO:0003677">
    <property type="term" value="F:DNA binding"/>
    <property type="evidence" value="ECO:0007669"/>
    <property type="project" value="InterPro"/>
</dbReference>
<evidence type="ECO:0000256" key="5">
    <source>
        <dbReference type="ARBA" id="ARBA00049244"/>
    </source>
</evidence>
<dbReference type="PRINTS" id="PR00868">
    <property type="entry name" value="DNAPOLI"/>
</dbReference>
<dbReference type="Pfam" id="PF00476">
    <property type="entry name" value="DNA_pol_A"/>
    <property type="match status" value="1"/>
</dbReference>